<evidence type="ECO:0000313" key="12">
    <source>
        <dbReference type="Proteomes" id="UP000308549"/>
    </source>
</evidence>
<evidence type="ECO:0000256" key="1">
    <source>
        <dbReference type="ARBA" id="ARBA00004123"/>
    </source>
</evidence>
<dbReference type="FunFam" id="1.10.10.1340:FF:000002">
    <property type="entry name" value="Mediator of RNA polymerase II transcription subunit 31"/>
    <property type="match status" value="1"/>
</dbReference>
<keyword evidence="5 10" id="KW-0805">Transcription regulation</keyword>
<evidence type="ECO:0000256" key="9">
    <source>
        <dbReference type="ARBA" id="ARBA00025687"/>
    </source>
</evidence>
<dbReference type="PANTHER" id="PTHR13186">
    <property type="entry name" value="MEDIATOR OF RNA POLYMERASE II TRANSCRIPTION SUBUNIT 31"/>
    <property type="match status" value="1"/>
</dbReference>
<evidence type="ECO:0000256" key="7">
    <source>
        <dbReference type="ARBA" id="ARBA00023163"/>
    </source>
</evidence>
<dbReference type="GO" id="GO:0003712">
    <property type="term" value="F:transcription coregulator activity"/>
    <property type="evidence" value="ECO:0007669"/>
    <property type="project" value="InterPro"/>
</dbReference>
<protein>
    <recommendedName>
        <fullName evidence="4 10">Mediator of RNA polymerase II transcription subunit 31</fullName>
    </recommendedName>
</protein>
<sequence length="119" mass="13843">MAEPQAKANGLKGRDVEWYGGASRFELELEFAQALSNPLYVQYLATQKYFEDENFIRYLDYLQYFREPRYLKFLQYPGPTLRMLELLQQEQFRKDAISPALTQALLENGFEAATAGLSK</sequence>
<evidence type="ECO:0000313" key="11">
    <source>
        <dbReference type="EMBL" id="TKA24412.1"/>
    </source>
</evidence>
<dbReference type="Pfam" id="PF05669">
    <property type="entry name" value="Med31"/>
    <property type="match status" value="1"/>
</dbReference>
<dbReference type="Gene3D" id="1.10.10.1340">
    <property type="entry name" value="Mediator of RNA polymerase II, submodule Med31 (Soh1)"/>
    <property type="match status" value="1"/>
</dbReference>
<evidence type="ECO:0000256" key="10">
    <source>
        <dbReference type="RuleBase" id="RU364129"/>
    </source>
</evidence>
<comment type="subunit">
    <text evidence="3 10">Component of the Mediator complex.</text>
</comment>
<comment type="caution">
    <text evidence="11">The sequence shown here is derived from an EMBL/GenBank/DDBJ whole genome shotgun (WGS) entry which is preliminary data.</text>
</comment>
<dbReference type="OrthoDB" id="10257739at2759"/>
<keyword evidence="6 10" id="KW-0010">Activator</keyword>
<gene>
    <name evidence="11" type="ORF">B0A50_06732</name>
</gene>
<evidence type="ECO:0000256" key="5">
    <source>
        <dbReference type="ARBA" id="ARBA00023015"/>
    </source>
</evidence>
<reference evidence="11 12" key="1">
    <citation type="submission" date="2017-03" db="EMBL/GenBank/DDBJ databases">
        <title>Genomes of endolithic fungi from Antarctica.</title>
        <authorList>
            <person name="Coleine C."/>
            <person name="Masonjones S."/>
            <person name="Stajich J.E."/>
        </authorList>
    </citation>
    <scope>NUCLEOTIDE SEQUENCE [LARGE SCALE GENOMIC DNA]</scope>
    <source>
        <strain evidence="11 12">CCFEE 6315</strain>
    </source>
</reference>
<organism evidence="11 12">
    <name type="scientific">Salinomyces thailandicus</name>
    <dbReference type="NCBI Taxonomy" id="706561"/>
    <lineage>
        <taxon>Eukaryota</taxon>
        <taxon>Fungi</taxon>
        <taxon>Dikarya</taxon>
        <taxon>Ascomycota</taxon>
        <taxon>Pezizomycotina</taxon>
        <taxon>Dothideomycetes</taxon>
        <taxon>Dothideomycetidae</taxon>
        <taxon>Mycosphaerellales</taxon>
        <taxon>Teratosphaeriaceae</taxon>
        <taxon>Salinomyces</taxon>
    </lineage>
</organism>
<dbReference type="GO" id="GO:0006355">
    <property type="term" value="P:regulation of DNA-templated transcription"/>
    <property type="evidence" value="ECO:0007669"/>
    <property type="project" value="InterPro"/>
</dbReference>
<name>A0A4U0TRC1_9PEZI</name>
<dbReference type="AlphaFoldDB" id="A0A4U0TRC1"/>
<dbReference type="EMBL" id="NAJL01000044">
    <property type="protein sequence ID" value="TKA24412.1"/>
    <property type="molecule type" value="Genomic_DNA"/>
</dbReference>
<comment type="function">
    <text evidence="9 10">Component of the Mediator complex, a coactivator involved in the regulated transcription of nearly all RNA polymerase II-dependent genes. Mediator functions as a bridge to convey information from gene-specific regulatory proteins to the basal RNA polymerase II transcription machinery. Mediator is recruited to promoters by direct interactions with regulatory proteins and serves as a scaffold for the assembly of a functional preinitiation complex with RNA polymerase II and the general transcription factors.</text>
</comment>
<evidence type="ECO:0000256" key="4">
    <source>
        <dbReference type="ARBA" id="ARBA00019660"/>
    </source>
</evidence>
<dbReference type="InterPro" id="IPR008831">
    <property type="entry name" value="Mediator_Med31"/>
</dbReference>
<comment type="subcellular location">
    <subcellularLocation>
        <location evidence="1 10">Nucleus</location>
    </subcellularLocation>
</comment>
<keyword evidence="8 10" id="KW-0539">Nucleus</keyword>
<accession>A0A4U0TRC1</accession>
<evidence type="ECO:0000256" key="8">
    <source>
        <dbReference type="ARBA" id="ARBA00023242"/>
    </source>
</evidence>
<comment type="similarity">
    <text evidence="2 10">Belongs to the Mediator complex subunit 31 family.</text>
</comment>
<evidence type="ECO:0000256" key="6">
    <source>
        <dbReference type="ARBA" id="ARBA00023159"/>
    </source>
</evidence>
<dbReference type="InterPro" id="IPR038089">
    <property type="entry name" value="Med31_sf"/>
</dbReference>
<evidence type="ECO:0000256" key="2">
    <source>
        <dbReference type="ARBA" id="ARBA00006378"/>
    </source>
</evidence>
<keyword evidence="7 10" id="KW-0804">Transcription</keyword>
<keyword evidence="12" id="KW-1185">Reference proteome</keyword>
<proteinExistence type="inferred from homology"/>
<dbReference type="Proteomes" id="UP000308549">
    <property type="component" value="Unassembled WGS sequence"/>
</dbReference>
<evidence type="ECO:0000256" key="3">
    <source>
        <dbReference type="ARBA" id="ARBA00011837"/>
    </source>
</evidence>
<dbReference type="GO" id="GO:0016592">
    <property type="term" value="C:mediator complex"/>
    <property type="evidence" value="ECO:0007669"/>
    <property type="project" value="InterPro"/>
</dbReference>